<evidence type="ECO:0000313" key="2">
    <source>
        <dbReference type="EMBL" id="BCJ69411.1"/>
    </source>
</evidence>
<name>A0A810N6L8_9ACTN</name>
<dbReference type="KEGG" id="pry:Prubr_64320"/>
<evidence type="ECO:0000313" key="3">
    <source>
        <dbReference type="Proteomes" id="UP000680866"/>
    </source>
</evidence>
<keyword evidence="3" id="KW-1185">Reference proteome</keyword>
<feature type="region of interest" description="Disordered" evidence="1">
    <location>
        <begin position="43"/>
        <end position="63"/>
    </location>
</feature>
<evidence type="ECO:0000256" key="1">
    <source>
        <dbReference type="SAM" id="MobiDB-lite"/>
    </source>
</evidence>
<organism evidence="2 3">
    <name type="scientific">Polymorphospora rubra</name>
    <dbReference type="NCBI Taxonomy" id="338584"/>
    <lineage>
        <taxon>Bacteria</taxon>
        <taxon>Bacillati</taxon>
        <taxon>Actinomycetota</taxon>
        <taxon>Actinomycetes</taxon>
        <taxon>Micromonosporales</taxon>
        <taxon>Micromonosporaceae</taxon>
        <taxon>Polymorphospora</taxon>
    </lineage>
</organism>
<proteinExistence type="predicted"/>
<dbReference type="AlphaFoldDB" id="A0A810N6L8"/>
<gene>
    <name evidence="2" type="ORF">Prubr_64320</name>
</gene>
<dbReference type="EMBL" id="AP023359">
    <property type="protein sequence ID" value="BCJ69411.1"/>
    <property type="molecule type" value="Genomic_DNA"/>
</dbReference>
<protein>
    <submittedName>
        <fullName evidence="2">Uncharacterized protein</fullName>
    </submittedName>
</protein>
<accession>A0A810N6L8</accession>
<reference evidence="2" key="1">
    <citation type="submission" date="2020-08" db="EMBL/GenBank/DDBJ databases">
        <title>Whole genome shotgun sequence of Polymorphospora rubra NBRC 101157.</title>
        <authorList>
            <person name="Komaki H."/>
            <person name="Tamura T."/>
        </authorList>
    </citation>
    <scope>NUCLEOTIDE SEQUENCE</scope>
    <source>
        <strain evidence="2">NBRC 101157</strain>
    </source>
</reference>
<dbReference type="Proteomes" id="UP000680866">
    <property type="component" value="Chromosome"/>
</dbReference>
<sequence length="98" mass="10171">MTDEANEAYDYTQPVTGPPVDLVVRDGIAQIVRREQRVGVESACPRASARTGGEGVAAGSRSWSATANGMKDSVEAATVPWGAAGWARSAAFSGFGVR</sequence>